<comment type="caution">
    <text evidence="5">The sequence shown here is derived from an EMBL/GenBank/DDBJ whole genome shotgun (WGS) entry which is preliminary data.</text>
</comment>
<dbReference type="PANTHER" id="PTHR43420:SF47">
    <property type="entry name" value="N-ACETYLTRANSFERASE DOMAIN-CONTAINING PROTEIN"/>
    <property type="match status" value="1"/>
</dbReference>
<dbReference type="EMBL" id="BAABBA010000002">
    <property type="protein sequence ID" value="GAA4286103.1"/>
    <property type="molecule type" value="Genomic_DNA"/>
</dbReference>
<dbReference type="Pfam" id="PF00583">
    <property type="entry name" value="Acetyltransf_1"/>
    <property type="match status" value="1"/>
</dbReference>
<evidence type="ECO:0000256" key="1">
    <source>
        <dbReference type="ARBA" id="ARBA00022679"/>
    </source>
</evidence>
<keyword evidence="2" id="KW-0012">Acyltransferase</keyword>
<dbReference type="InterPro" id="IPR016181">
    <property type="entry name" value="Acyl_CoA_acyltransferase"/>
</dbReference>
<evidence type="ECO:0000313" key="6">
    <source>
        <dbReference type="Proteomes" id="UP001499841"/>
    </source>
</evidence>
<keyword evidence="6" id="KW-1185">Reference proteome</keyword>
<evidence type="ECO:0000256" key="2">
    <source>
        <dbReference type="ARBA" id="ARBA00023315"/>
    </source>
</evidence>
<protein>
    <submittedName>
        <fullName evidence="5">GNAT family N-acetyltransferase</fullName>
    </submittedName>
</protein>
<keyword evidence="1" id="KW-0808">Transferase</keyword>
<dbReference type="Proteomes" id="UP001499841">
    <property type="component" value="Unassembled WGS sequence"/>
</dbReference>
<evidence type="ECO:0000313" key="5">
    <source>
        <dbReference type="EMBL" id="GAA4286103.1"/>
    </source>
</evidence>
<dbReference type="RefSeq" id="WP_345037209.1">
    <property type="nucleotide sequence ID" value="NZ_BAABBA010000002.1"/>
</dbReference>
<feature type="region of interest" description="Disordered" evidence="3">
    <location>
        <begin position="315"/>
        <end position="410"/>
    </location>
</feature>
<dbReference type="PANTHER" id="PTHR43420">
    <property type="entry name" value="ACETYLTRANSFERASE"/>
    <property type="match status" value="1"/>
</dbReference>
<feature type="compositionally biased region" description="Basic residues" evidence="3">
    <location>
        <begin position="381"/>
        <end position="401"/>
    </location>
</feature>
<sequence length="410" mass="44619">MSSPASSRVPLSERLRAPEVAEVPGPHHGLTWRHLGAADSDAVLDLVARCAVVDKPLAAPGPLQVADAFDPAHTQVRDSLGGFSSDGELQAMAVVYLPPGDTDILRAFITATIAPSWRGRGIGRALLDWQDARARQLLAQDGRDLPARIGAYVDEHLTDRRRLYVAAGFSPKRVFQEMRRPVSAPVPDAPLAAGLRMVDWTPDLDDEVRHTHNEAFADHWGSQPLTPESWRRVLRELEPRWSKIALARTADGAEEVAGYALTSRHEHAWATLGFSEGYTEFVGVRRAYRGRGVARSLLAGVIRALAADGIESAGLDVDTINPPAPTASTSASATSARAPRSSTRSRYDAHPAPGRGSRTGQDVGSRSCQPPSPNPATPCARPRRRRWPCVRRRRPSWRRPRTPPGRRGGP</sequence>
<dbReference type="SUPFAM" id="SSF55729">
    <property type="entry name" value="Acyl-CoA N-acyltransferases (Nat)"/>
    <property type="match status" value="1"/>
</dbReference>
<evidence type="ECO:0000259" key="4">
    <source>
        <dbReference type="PROSITE" id="PS51186"/>
    </source>
</evidence>
<gene>
    <name evidence="5" type="ORF">GCM10022262_04620</name>
</gene>
<feature type="compositionally biased region" description="Low complexity" evidence="3">
    <location>
        <begin position="326"/>
        <end position="344"/>
    </location>
</feature>
<dbReference type="InterPro" id="IPR000182">
    <property type="entry name" value="GNAT_dom"/>
</dbReference>
<accession>A0ABP8EQ93</accession>
<evidence type="ECO:0000256" key="3">
    <source>
        <dbReference type="SAM" id="MobiDB-lite"/>
    </source>
</evidence>
<proteinExistence type="predicted"/>
<dbReference type="InterPro" id="IPR050680">
    <property type="entry name" value="YpeA/RimI_acetyltransf"/>
</dbReference>
<feature type="domain" description="N-acetyltransferase" evidence="4">
    <location>
        <begin position="30"/>
        <end position="202"/>
    </location>
</feature>
<name>A0ABP8EQ93_9MICO</name>
<feature type="domain" description="N-acetyltransferase" evidence="4">
    <location>
        <begin position="195"/>
        <end position="384"/>
    </location>
</feature>
<dbReference type="Gene3D" id="3.40.630.30">
    <property type="match status" value="1"/>
</dbReference>
<feature type="compositionally biased region" description="Polar residues" evidence="3">
    <location>
        <begin position="358"/>
        <end position="369"/>
    </location>
</feature>
<dbReference type="CDD" id="cd04301">
    <property type="entry name" value="NAT_SF"/>
    <property type="match status" value="2"/>
</dbReference>
<reference evidence="6" key="1">
    <citation type="journal article" date="2019" name="Int. J. Syst. Evol. Microbiol.">
        <title>The Global Catalogue of Microorganisms (GCM) 10K type strain sequencing project: providing services to taxonomists for standard genome sequencing and annotation.</title>
        <authorList>
            <consortium name="The Broad Institute Genomics Platform"/>
            <consortium name="The Broad Institute Genome Sequencing Center for Infectious Disease"/>
            <person name="Wu L."/>
            <person name="Ma J."/>
        </authorList>
    </citation>
    <scope>NUCLEOTIDE SEQUENCE [LARGE SCALE GENOMIC DNA]</scope>
    <source>
        <strain evidence="6">JCM 17459</strain>
    </source>
</reference>
<organism evidence="5 6">
    <name type="scientific">Georgenia daeguensis</name>
    <dbReference type="NCBI Taxonomy" id="908355"/>
    <lineage>
        <taxon>Bacteria</taxon>
        <taxon>Bacillati</taxon>
        <taxon>Actinomycetota</taxon>
        <taxon>Actinomycetes</taxon>
        <taxon>Micrococcales</taxon>
        <taxon>Bogoriellaceae</taxon>
        <taxon>Georgenia</taxon>
    </lineage>
</organism>
<dbReference type="PROSITE" id="PS51186">
    <property type="entry name" value="GNAT"/>
    <property type="match status" value="2"/>
</dbReference>